<name>A0A5B0P3U1_PUCGR</name>
<dbReference type="Proteomes" id="UP000325313">
    <property type="component" value="Unassembled WGS sequence"/>
</dbReference>
<proteinExistence type="predicted"/>
<dbReference type="Proteomes" id="UP000324748">
    <property type="component" value="Unassembled WGS sequence"/>
</dbReference>
<keyword evidence="3" id="KW-1185">Reference proteome</keyword>
<organism evidence="1 4">
    <name type="scientific">Puccinia graminis f. sp. tritici</name>
    <dbReference type="NCBI Taxonomy" id="56615"/>
    <lineage>
        <taxon>Eukaryota</taxon>
        <taxon>Fungi</taxon>
        <taxon>Dikarya</taxon>
        <taxon>Basidiomycota</taxon>
        <taxon>Pucciniomycotina</taxon>
        <taxon>Pucciniomycetes</taxon>
        <taxon>Pucciniales</taxon>
        <taxon>Pucciniaceae</taxon>
        <taxon>Puccinia</taxon>
    </lineage>
</organism>
<protein>
    <submittedName>
        <fullName evidence="1">Uncharacterized protein</fullName>
    </submittedName>
</protein>
<evidence type="ECO:0000313" key="1">
    <source>
        <dbReference type="EMBL" id="KAA1095364.1"/>
    </source>
</evidence>
<dbReference type="EMBL" id="VDEP01000372">
    <property type="protein sequence ID" value="KAA1095364.1"/>
    <property type="molecule type" value="Genomic_DNA"/>
</dbReference>
<accession>A0A5B0P3U1</accession>
<dbReference type="EMBL" id="VSWC01000054">
    <property type="protein sequence ID" value="KAA1099702.1"/>
    <property type="molecule type" value="Genomic_DNA"/>
</dbReference>
<evidence type="ECO:0000313" key="4">
    <source>
        <dbReference type="Proteomes" id="UP000325313"/>
    </source>
</evidence>
<reference evidence="3 4" key="1">
    <citation type="submission" date="2019-05" db="EMBL/GenBank/DDBJ databases">
        <title>Emergence of the Ug99 lineage of the wheat stem rust pathogen through somatic hybridization.</title>
        <authorList>
            <person name="Li F."/>
            <person name="Upadhyaya N.M."/>
            <person name="Sperschneider J."/>
            <person name="Matny O."/>
            <person name="Nguyen-Phuc H."/>
            <person name="Mago R."/>
            <person name="Raley C."/>
            <person name="Miller M.E."/>
            <person name="Silverstein K.A.T."/>
            <person name="Henningsen E."/>
            <person name="Hirsch C.D."/>
            <person name="Visser B."/>
            <person name="Pretorius Z.A."/>
            <person name="Steffenson B.J."/>
            <person name="Schwessinger B."/>
            <person name="Dodds P.N."/>
            <person name="Figueroa M."/>
        </authorList>
    </citation>
    <scope>NUCLEOTIDE SEQUENCE [LARGE SCALE GENOMIC DNA]</scope>
    <source>
        <strain evidence="2">21-0</strain>
        <strain evidence="1 4">Ug99</strain>
    </source>
</reference>
<dbReference type="AlphaFoldDB" id="A0A5B0P3U1"/>
<evidence type="ECO:0000313" key="2">
    <source>
        <dbReference type="EMBL" id="KAA1099702.1"/>
    </source>
</evidence>
<sequence>MQFLPYRYYCAPQIKSILLSELNLQFHTGCINVNSCDRLKADDGGGQYDSHGGDRGLGNPPYSFCKNYHTYVQLIEPSANRACLRCCANPSDCDLSKDTQGCPAAIPGKYFTCG</sequence>
<dbReference type="OrthoDB" id="3044029at2759"/>
<comment type="caution">
    <text evidence="1">The sequence shown here is derived from an EMBL/GenBank/DDBJ whole genome shotgun (WGS) entry which is preliminary data.</text>
</comment>
<evidence type="ECO:0000313" key="3">
    <source>
        <dbReference type="Proteomes" id="UP000324748"/>
    </source>
</evidence>
<gene>
    <name evidence="2" type="ORF">PGT21_017482</name>
    <name evidence="1" type="ORF">PGTUg99_025571</name>
</gene>